<keyword evidence="1" id="KW-1133">Transmembrane helix</keyword>
<dbReference type="AlphaFoldDB" id="A0A8D8V7V2"/>
<proteinExistence type="predicted"/>
<keyword evidence="1" id="KW-0472">Membrane</keyword>
<sequence>MPKESEVQHGHYSNVRPLLIDELQDDQHWVIRLDKRNPHHPAGLKPLSSVSKVHIHQQMAKDYQVVGLCLHQILLLVLTVIFFFQLHKIHLLTSQTVLANNLHCSSCALHWSCIVRSMQPFSLAFCSLRNVCSTSLCLNLDYCIPLTIRLFSSSLVLSLSHQI</sequence>
<accession>A0A8D8V7V2</accession>
<name>A0A8D8V7V2_9HEMI</name>
<protein>
    <submittedName>
        <fullName evidence="2">Uncharacterized protein</fullName>
    </submittedName>
</protein>
<evidence type="ECO:0000313" key="2">
    <source>
        <dbReference type="EMBL" id="CAG6719453.1"/>
    </source>
</evidence>
<dbReference type="EMBL" id="HBUF01358843">
    <property type="protein sequence ID" value="CAG6719454.1"/>
    <property type="molecule type" value="Transcribed_RNA"/>
</dbReference>
<dbReference type="EMBL" id="HBUF01358842">
    <property type="protein sequence ID" value="CAG6719453.1"/>
    <property type="molecule type" value="Transcribed_RNA"/>
</dbReference>
<keyword evidence="1" id="KW-0812">Transmembrane</keyword>
<evidence type="ECO:0000256" key="1">
    <source>
        <dbReference type="SAM" id="Phobius"/>
    </source>
</evidence>
<feature type="transmembrane region" description="Helical" evidence="1">
    <location>
        <begin position="65"/>
        <end position="86"/>
    </location>
</feature>
<organism evidence="2">
    <name type="scientific">Cacopsylla melanoneura</name>
    <dbReference type="NCBI Taxonomy" id="428564"/>
    <lineage>
        <taxon>Eukaryota</taxon>
        <taxon>Metazoa</taxon>
        <taxon>Ecdysozoa</taxon>
        <taxon>Arthropoda</taxon>
        <taxon>Hexapoda</taxon>
        <taxon>Insecta</taxon>
        <taxon>Pterygota</taxon>
        <taxon>Neoptera</taxon>
        <taxon>Paraneoptera</taxon>
        <taxon>Hemiptera</taxon>
        <taxon>Sternorrhyncha</taxon>
        <taxon>Psylloidea</taxon>
        <taxon>Psyllidae</taxon>
        <taxon>Psyllinae</taxon>
        <taxon>Cacopsylla</taxon>
    </lineage>
</organism>
<reference evidence="2" key="1">
    <citation type="submission" date="2021-05" db="EMBL/GenBank/DDBJ databases">
        <authorList>
            <person name="Alioto T."/>
            <person name="Alioto T."/>
            <person name="Gomez Garrido J."/>
        </authorList>
    </citation>
    <scope>NUCLEOTIDE SEQUENCE</scope>
</reference>